<gene>
    <name evidence="2" type="ORF">RRG08_015495</name>
</gene>
<dbReference type="EMBL" id="JAWDGP010002101">
    <property type="protein sequence ID" value="KAK3785610.1"/>
    <property type="molecule type" value="Genomic_DNA"/>
</dbReference>
<proteinExistence type="predicted"/>
<comment type="caution">
    <text evidence="2">The sequence shown here is derived from an EMBL/GenBank/DDBJ whole genome shotgun (WGS) entry which is preliminary data.</text>
</comment>
<feature type="compositionally biased region" description="Polar residues" evidence="1">
    <location>
        <begin position="94"/>
        <end position="103"/>
    </location>
</feature>
<reference evidence="2" key="1">
    <citation type="journal article" date="2023" name="G3 (Bethesda)">
        <title>A reference genome for the long-term kleptoplast-retaining sea slug Elysia crispata morphotype clarki.</title>
        <authorList>
            <person name="Eastman K.E."/>
            <person name="Pendleton A.L."/>
            <person name="Shaikh M.A."/>
            <person name="Suttiyut T."/>
            <person name="Ogas R."/>
            <person name="Tomko P."/>
            <person name="Gavelis G."/>
            <person name="Widhalm J.R."/>
            <person name="Wisecaver J.H."/>
        </authorList>
    </citation>
    <scope>NUCLEOTIDE SEQUENCE</scope>
    <source>
        <strain evidence="2">ECLA1</strain>
    </source>
</reference>
<accession>A0AAE1DX56</accession>
<dbReference type="AlphaFoldDB" id="A0AAE1DX56"/>
<protein>
    <submittedName>
        <fullName evidence="2">Uncharacterized protein</fullName>
    </submittedName>
</protein>
<sequence>MLNSNSSGDTPVSNSIFALQHLTGVIKLLAGALALCADASHQLDKSRRRAFQPAIHEDFKALCTDNYPVEGLLFSRDLGDKIKNLGNTNCISKSLGKNTSTQVRPKRSFPFLGRGRPRQYDWSSREGQNYPAHRNQESFQPYQSRGRGRRQQQWPSPIYTKGQGKN</sequence>
<dbReference type="Proteomes" id="UP001283361">
    <property type="component" value="Unassembled WGS sequence"/>
</dbReference>
<dbReference type="PANTHER" id="PTHR34239">
    <property type="entry name" value="APPLE DOMAIN-CONTAINING PROTEIN"/>
    <property type="match status" value="1"/>
</dbReference>
<evidence type="ECO:0000313" key="3">
    <source>
        <dbReference type="Proteomes" id="UP001283361"/>
    </source>
</evidence>
<dbReference type="PANTHER" id="PTHR34239:SF2">
    <property type="entry name" value="TRANSPOSABLE ELEMENT P TRANSPOSASE_THAP9 CONSERVED DOMAIN-CONTAINING PROTEIN"/>
    <property type="match status" value="1"/>
</dbReference>
<name>A0AAE1DX56_9GAST</name>
<evidence type="ECO:0000313" key="2">
    <source>
        <dbReference type="EMBL" id="KAK3785610.1"/>
    </source>
</evidence>
<keyword evidence="3" id="KW-1185">Reference proteome</keyword>
<evidence type="ECO:0000256" key="1">
    <source>
        <dbReference type="SAM" id="MobiDB-lite"/>
    </source>
</evidence>
<feature type="region of interest" description="Disordered" evidence="1">
    <location>
        <begin position="94"/>
        <end position="166"/>
    </location>
</feature>
<organism evidence="2 3">
    <name type="scientific">Elysia crispata</name>
    <name type="common">lettuce slug</name>
    <dbReference type="NCBI Taxonomy" id="231223"/>
    <lineage>
        <taxon>Eukaryota</taxon>
        <taxon>Metazoa</taxon>
        <taxon>Spiralia</taxon>
        <taxon>Lophotrochozoa</taxon>
        <taxon>Mollusca</taxon>
        <taxon>Gastropoda</taxon>
        <taxon>Heterobranchia</taxon>
        <taxon>Euthyneura</taxon>
        <taxon>Panpulmonata</taxon>
        <taxon>Sacoglossa</taxon>
        <taxon>Placobranchoidea</taxon>
        <taxon>Plakobranchidae</taxon>
        <taxon>Elysia</taxon>
    </lineage>
</organism>